<gene>
    <name evidence="2" type="ORF">GOODEAATRI_031234</name>
</gene>
<feature type="non-terminal residue" evidence="2">
    <location>
        <position position="1"/>
    </location>
</feature>
<comment type="caution">
    <text evidence="2">The sequence shown here is derived from an EMBL/GenBank/DDBJ whole genome shotgun (WGS) entry which is preliminary data.</text>
</comment>
<evidence type="ECO:0000313" key="2">
    <source>
        <dbReference type="EMBL" id="MEQ2190020.1"/>
    </source>
</evidence>
<dbReference type="Proteomes" id="UP001476798">
    <property type="component" value="Unassembled WGS sequence"/>
</dbReference>
<reference evidence="2 3" key="1">
    <citation type="submission" date="2021-06" db="EMBL/GenBank/DDBJ databases">
        <authorList>
            <person name="Palmer J.M."/>
        </authorList>
    </citation>
    <scope>NUCLEOTIDE SEQUENCE [LARGE SCALE GENOMIC DNA]</scope>
    <source>
        <strain evidence="2 3">GA_2019</strain>
        <tissue evidence="2">Muscle</tissue>
    </source>
</reference>
<feature type="region of interest" description="Disordered" evidence="1">
    <location>
        <begin position="34"/>
        <end position="59"/>
    </location>
</feature>
<dbReference type="EMBL" id="JAHRIO010095179">
    <property type="protein sequence ID" value="MEQ2190020.1"/>
    <property type="molecule type" value="Genomic_DNA"/>
</dbReference>
<evidence type="ECO:0000256" key="1">
    <source>
        <dbReference type="SAM" id="MobiDB-lite"/>
    </source>
</evidence>
<organism evidence="2 3">
    <name type="scientific">Goodea atripinnis</name>
    <dbReference type="NCBI Taxonomy" id="208336"/>
    <lineage>
        <taxon>Eukaryota</taxon>
        <taxon>Metazoa</taxon>
        <taxon>Chordata</taxon>
        <taxon>Craniata</taxon>
        <taxon>Vertebrata</taxon>
        <taxon>Euteleostomi</taxon>
        <taxon>Actinopterygii</taxon>
        <taxon>Neopterygii</taxon>
        <taxon>Teleostei</taxon>
        <taxon>Neoteleostei</taxon>
        <taxon>Acanthomorphata</taxon>
        <taxon>Ovalentaria</taxon>
        <taxon>Atherinomorphae</taxon>
        <taxon>Cyprinodontiformes</taxon>
        <taxon>Goodeidae</taxon>
        <taxon>Goodea</taxon>
    </lineage>
</organism>
<name>A0ABV0Q2L0_9TELE</name>
<accession>A0ABV0Q2L0</accession>
<sequence>RESVIQVIQAQHLTEENQRELICLHMVRKTFLSPKNDHTTFGRRRNPGLSVRGRQAAVC</sequence>
<evidence type="ECO:0000313" key="3">
    <source>
        <dbReference type="Proteomes" id="UP001476798"/>
    </source>
</evidence>
<protein>
    <submittedName>
        <fullName evidence="2">Uncharacterized protein</fullName>
    </submittedName>
</protein>
<keyword evidence="3" id="KW-1185">Reference proteome</keyword>
<proteinExistence type="predicted"/>